<accession>A0A3B0Z4Z1</accession>
<proteinExistence type="predicted"/>
<name>A0A3B0Z4Z1_9ZZZZ</name>
<sequence>MFKYFHNLRWLLLVFPLLLYFSFSSLSYAEETEEKTLNQQIQNLKKEVLKLNRDLFILEEELLFPANTQIVVFVSLNSDDLFSLDSIELKINDKTVAQYLYTDREQDALRRGGVQQLFSGNIRSGKNELVAFFTGKGPRNREYRRGATFEITKTDEIKYVELVIQGNSLKQQPEFAIKEW</sequence>
<feature type="coiled-coil region" evidence="1">
    <location>
        <begin position="34"/>
        <end position="61"/>
    </location>
</feature>
<evidence type="ECO:0000256" key="1">
    <source>
        <dbReference type="SAM" id="Coils"/>
    </source>
</evidence>
<evidence type="ECO:0000313" key="2">
    <source>
        <dbReference type="EMBL" id="VAW86601.1"/>
    </source>
</evidence>
<reference evidence="2" key="1">
    <citation type="submission" date="2018-06" db="EMBL/GenBank/DDBJ databases">
        <authorList>
            <person name="Zhirakovskaya E."/>
        </authorList>
    </citation>
    <scope>NUCLEOTIDE SEQUENCE</scope>
</reference>
<gene>
    <name evidence="2" type="ORF">MNBD_GAMMA16-2136</name>
</gene>
<dbReference type="AlphaFoldDB" id="A0A3B0Z4Z1"/>
<organism evidence="2">
    <name type="scientific">hydrothermal vent metagenome</name>
    <dbReference type="NCBI Taxonomy" id="652676"/>
    <lineage>
        <taxon>unclassified sequences</taxon>
        <taxon>metagenomes</taxon>
        <taxon>ecological metagenomes</taxon>
    </lineage>
</organism>
<protein>
    <recommendedName>
        <fullName evidence="3">AraC family transcriptional regulator</fullName>
    </recommendedName>
</protein>
<evidence type="ECO:0008006" key="3">
    <source>
        <dbReference type="Google" id="ProtNLM"/>
    </source>
</evidence>
<dbReference type="EMBL" id="UOFO01000096">
    <property type="protein sequence ID" value="VAW86601.1"/>
    <property type="molecule type" value="Genomic_DNA"/>
</dbReference>
<keyword evidence="1" id="KW-0175">Coiled coil</keyword>